<proteinExistence type="inferred from homology"/>
<dbReference type="InterPro" id="IPR025943">
    <property type="entry name" value="Sigma_54_int_dom_ATP-bd_2"/>
</dbReference>
<comment type="caution">
    <text evidence="3">The sequence shown here is derived from an EMBL/GenBank/DDBJ whole genome shotgun (WGS) entry which is preliminary data.</text>
</comment>
<dbReference type="STRING" id="1261.HMPREF3195_00213"/>
<dbReference type="InterPro" id="IPR004482">
    <property type="entry name" value="Mg_chelat-rel"/>
</dbReference>
<evidence type="ECO:0000313" key="4">
    <source>
        <dbReference type="Proteomes" id="UP000070326"/>
    </source>
</evidence>
<dbReference type="InterPro" id="IPR045006">
    <property type="entry name" value="CHLI-like"/>
</dbReference>
<dbReference type="Gene3D" id="3.30.230.10">
    <property type="match status" value="1"/>
</dbReference>
<name>A0A135YYB4_9FIRM</name>
<dbReference type="EMBL" id="LSQZ01000008">
    <property type="protein sequence ID" value="KXI14404.1"/>
    <property type="molecule type" value="Genomic_DNA"/>
</dbReference>
<dbReference type="InterPro" id="IPR000523">
    <property type="entry name" value="Mg_chelatse_chII-like_cat_dom"/>
</dbReference>
<dbReference type="PANTHER" id="PTHR32039:SF7">
    <property type="entry name" value="COMPETENCE PROTEIN COMM"/>
    <property type="match status" value="1"/>
</dbReference>
<dbReference type="GO" id="GO:0005524">
    <property type="term" value="F:ATP binding"/>
    <property type="evidence" value="ECO:0007669"/>
    <property type="project" value="InterPro"/>
</dbReference>
<sequence>MINKVKAGMILGIEGRIIDVEIDIGKGMPCFSIVGLAGTEVKESKERVRSAITNSGYDFPLKRIVVNLSPADLKKDGAYLDLAILMGIMRGKLKVSDSFLEESLFLGELSLDANIKPMRGIIAIALSMLGSKIKRIFVPADNYMECSAIDGIDIVPISSVKEAIGIINMKEKDRKSHIDKLVSKIVTESEDFNQSDRSFRYTSDGKKLFDEDFYDIRGNKLAKRCALISLAGNHNMLMVGPPGTGKTMLAKAMKNMLPKMSDNESLEVSKIYSAAGKLDTKRGLISTRPFRQPHHTTTKIAMIGGGANSSLGEISLSHKGILFLDEMAEFPKPIIECLRQPIEDGFINISRLNRSIRYPAEFLLLATMNPCPCGYLSSSRPCSCRQYEIDRYRSKISGPILDRIDLYCEIVEADYSDISGNSSDNKTSSDYIDDINRARDIQADRFKDLNINTNSKMKPEDIRVYCQMDKSAENILQLVYNKYKLSNRSYMKLIKIARTIADLDESHTIKEDHILEAFSYRKAYYKYFCDY</sequence>
<dbReference type="Pfam" id="PF01078">
    <property type="entry name" value="Mg_chelatase"/>
    <property type="match status" value="1"/>
</dbReference>
<dbReference type="Gene3D" id="3.40.50.300">
    <property type="entry name" value="P-loop containing nucleotide triphosphate hydrolases"/>
    <property type="match status" value="1"/>
</dbReference>
<dbReference type="Pfam" id="PF13335">
    <property type="entry name" value="Mg_chelatase_C"/>
    <property type="match status" value="1"/>
</dbReference>
<dbReference type="AlphaFoldDB" id="A0A135YYB4"/>
<dbReference type="InterPro" id="IPR003593">
    <property type="entry name" value="AAA+_ATPase"/>
</dbReference>
<dbReference type="SMART" id="SM00382">
    <property type="entry name" value="AAA"/>
    <property type="match status" value="1"/>
</dbReference>
<dbReference type="NCBIfam" id="TIGR00368">
    <property type="entry name" value="YifB family Mg chelatase-like AAA ATPase"/>
    <property type="match status" value="1"/>
</dbReference>
<accession>A0A135YYB4</accession>
<dbReference type="eggNOG" id="COG0606">
    <property type="taxonomic scope" value="Bacteria"/>
</dbReference>
<organism evidence="3 4">
    <name type="scientific">Peptostreptococcus anaerobius</name>
    <dbReference type="NCBI Taxonomy" id="1261"/>
    <lineage>
        <taxon>Bacteria</taxon>
        <taxon>Bacillati</taxon>
        <taxon>Bacillota</taxon>
        <taxon>Clostridia</taxon>
        <taxon>Peptostreptococcales</taxon>
        <taxon>Peptostreptococcaceae</taxon>
        <taxon>Peptostreptococcus</taxon>
    </lineage>
</organism>
<evidence type="ECO:0000313" key="3">
    <source>
        <dbReference type="EMBL" id="KXI14404.1"/>
    </source>
</evidence>
<dbReference type="InterPro" id="IPR025158">
    <property type="entry name" value="Mg_chelat-rel_C"/>
</dbReference>
<evidence type="ECO:0000256" key="1">
    <source>
        <dbReference type="ARBA" id="ARBA00006354"/>
    </source>
</evidence>
<dbReference type="PROSITE" id="PS00676">
    <property type="entry name" value="SIGMA54_INTERACT_2"/>
    <property type="match status" value="1"/>
</dbReference>
<dbReference type="InterPro" id="IPR027417">
    <property type="entry name" value="P-loop_NTPase"/>
</dbReference>
<evidence type="ECO:0000259" key="2">
    <source>
        <dbReference type="SMART" id="SM00382"/>
    </source>
</evidence>
<dbReference type="SUPFAM" id="SSF54211">
    <property type="entry name" value="Ribosomal protein S5 domain 2-like"/>
    <property type="match status" value="1"/>
</dbReference>
<dbReference type="Proteomes" id="UP000070326">
    <property type="component" value="Unassembled WGS sequence"/>
</dbReference>
<protein>
    <submittedName>
        <fullName evidence="3">Mg chelatase-like protein</fullName>
    </submittedName>
</protein>
<comment type="similarity">
    <text evidence="1">Belongs to the Mg-chelatase subunits D/I family. ComM subfamily.</text>
</comment>
<gene>
    <name evidence="3" type="ORF">HMPREF3195_00213</name>
</gene>
<dbReference type="PANTHER" id="PTHR32039">
    <property type="entry name" value="MAGNESIUM-CHELATASE SUBUNIT CHLI"/>
    <property type="match status" value="1"/>
</dbReference>
<dbReference type="RefSeq" id="WP_061101604.1">
    <property type="nucleotide sequence ID" value="NZ_CAXUJS010000027.1"/>
</dbReference>
<dbReference type="InterPro" id="IPR014721">
    <property type="entry name" value="Ribsml_uS5_D2-typ_fold_subgr"/>
</dbReference>
<dbReference type="Pfam" id="PF13541">
    <property type="entry name" value="ChlI"/>
    <property type="match status" value="1"/>
</dbReference>
<dbReference type="PATRIC" id="fig|1261.5.peg.219"/>
<feature type="domain" description="AAA+ ATPase" evidence="2">
    <location>
        <begin position="232"/>
        <end position="417"/>
    </location>
</feature>
<dbReference type="InterPro" id="IPR020568">
    <property type="entry name" value="Ribosomal_Su5_D2-typ_SF"/>
</dbReference>
<reference evidence="3 4" key="1">
    <citation type="submission" date="2016-02" db="EMBL/GenBank/DDBJ databases">
        <authorList>
            <person name="Wen L."/>
            <person name="He K."/>
            <person name="Yang H."/>
        </authorList>
    </citation>
    <scope>NUCLEOTIDE SEQUENCE [LARGE SCALE GENOMIC DNA]</scope>
    <source>
        <strain evidence="3 4">MJR8628A</strain>
    </source>
</reference>
<dbReference type="SUPFAM" id="SSF52540">
    <property type="entry name" value="P-loop containing nucleoside triphosphate hydrolases"/>
    <property type="match status" value="1"/>
</dbReference>